<reference evidence="1" key="1">
    <citation type="journal article" date="2021" name="Mol. Ecol. Resour.">
        <title>Apolygus lucorum genome provides insights into omnivorousness and mesophyll feeding.</title>
        <authorList>
            <person name="Liu Y."/>
            <person name="Liu H."/>
            <person name="Wang H."/>
            <person name="Huang T."/>
            <person name="Liu B."/>
            <person name="Yang B."/>
            <person name="Yin L."/>
            <person name="Li B."/>
            <person name="Zhang Y."/>
            <person name="Zhang S."/>
            <person name="Jiang F."/>
            <person name="Zhang X."/>
            <person name="Ren Y."/>
            <person name="Wang B."/>
            <person name="Wang S."/>
            <person name="Lu Y."/>
            <person name="Wu K."/>
            <person name="Fan W."/>
            <person name="Wang G."/>
        </authorList>
    </citation>
    <scope>NUCLEOTIDE SEQUENCE</scope>
    <source>
        <strain evidence="1">12Hb</strain>
    </source>
</reference>
<evidence type="ECO:0000313" key="1">
    <source>
        <dbReference type="EMBL" id="KAF6202231.1"/>
    </source>
</evidence>
<dbReference type="EMBL" id="WIXP02000012">
    <property type="protein sequence ID" value="KAF6202231.1"/>
    <property type="molecule type" value="Genomic_DNA"/>
</dbReference>
<gene>
    <name evidence="1" type="ORF">GE061_004629</name>
</gene>
<dbReference type="OrthoDB" id="6620257at2759"/>
<dbReference type="AlphaFoldDB" id="A0A8S9X1P2"/>
<comment type="caution">
    <text evidence="1">The sequence shown here is derived from an EMBL/GenBank/DDBJ whole genome shotgun (WGS) entry which is preliminary data.</text>
</comment>
<sequence>MAQRHRLWGDKERLFSELSKKESSERFLELFVRVGSGEEEEMTSCRYDLYNDIDVVKFVKLGRLRWAGHVVQMDDGNPVKRIFDGHPGGRRARGRPRLRWTDEVKEDVARSGHRCWRMLAKRREEWRNIVGQARAHPGL</sequence>
<evidence type="ECO:0000313" key="2">
    <source>
        <dbReference type="Proteomes" id="UP000466442"/>
    </source>
</evidence>
<accession>A0A8S9X1P2</accession>
<protein>
    <submittedName>
        <fullName evidence="1">Uncharacterized protein</fullName>
    </submittedName>
</protein>
<proteinExistence type="predicted"/>
<organism evidence="1 2">
    <name type="scientific">Apolygus lucorum</name>
    <name type="common">Small green plant bug</name>
    <name type="synonym">Lygocoris lucorum</name>
    <dbReference type="NCBI Taxonomy" id="248454"/>
    <lineage>
        <taxon>Eukaryota</taxon>
        <taxon>Metazoa</taxon>
        <taxon>Ecdysozoa</taxon>
        <taxon>Arthropoda</taxon>
        <taxon>Hexapoda</taxon>
        <taxon>Insecta</taxon>
        <taxon>Pterygota</taxon>
        <taxon>Neoptera</taxon>
        <taxon>Paraneoptera</taxon>
        <taxon>Hemiptera</taxon>
        <taxon>Heteroptera</taxon>
        <taxon>Panheteroptera</taxon>
        <taxon>Cimicomorpha</taxon>
        <taxon>Miridae</taxon>
        <taxon>Mirini</taxon>
        <taxon>Apolygus</taxon>
    </lineage>
</organism>
<dbReference type="Proteomes" id="UP000466442">
    <property type="component" value="Linkage Group LG12"/>
</dbReference>
<name>A0A8S9X1P2_APOLU</name>
<keyword evidence="2" id="KW-1185">Reference proteome</keyword>